<dbReference type="InterPro" id="IPR038718">
    <property type="entry name" value="SNF2-like_sf"/>
</dbReference>
<dbReference type="Gene3D" id="3.40.50.300">
    <property type="entry name" value="P-loop containing nucleotide triphosphate hydrolases"/>
    <property type="match status" value="1"/>
</dbReference>
<feature type="region of interest" description="Disordered" evidence="2">
    <location>
        <begin position="1121"/>
        <end position="1156"/>
    </location>
</feature>
<dbReference type="GO" id="GO:0005524">
    <property type="term" value="F:ATP binding"/>
    <property type="evidence" value="ECO:0007669"/>
    <property type="project" value="InterPro"/>
</dbReference>
<keyword evidence="4" id="KW-0347">Helicase</keyword>
<dbReference type="InterPro" id="IPR000330">
    <property type="entry name" value="SNF2_N"/>
</dbReference>
<evidence type="ECO:0000313" key="4">
    <source>
        <dbReference type="EMBL" id="AXG66892.1"/>
    </source>
</evidence>
<dbReference type="Pfam" id="PF00176">
    <property type="entry name" value="SNF2-rel_dom"/>
    <property type="match status" value="1"/>
</dbReference>
<evidence type="ECO:0000256" key="1">
    <source>
        <dbReference type="ARBA" id="ARBA00022801"/>
    </source>
</evidence>
<protein>
    <submittedName>
        <fullName evidence="4">Putative ATP-dependent DNA helicase</fullName>
    </submittedName>
</protein>
<dbReference type="InterPro" id="IPR027417">
    <property type="entry name" value="P-loop_NTPase"/>
</dbReference>
<dbReference type="EMBL" id="MH460461">
    <property type="protein sequence ID" value="AXG66892.1"/>
    <property type="molecule type" value="Genomic_DNA"/>
</dbReference>
<proteinExistence type="predicted"/>
<dbReference type="InterPro" id="IPR001650">
    <property type="entry name" value="Helicase_C-like"/>
</dbReference>
<evidence type="ECO:0000259" key="3">
    <source>
        <dbReference type="SMART" id="SM00487"/>
    </source>
</evidence>
<feature type="domain" description="Helicase ATP-binding" evidence="3">
    <location>
        <begin position="826"/>
        <end position="1045"/>
    </location>
</feature>
<accession>A0A384ZXC8</accession>
<keyword evidence="1" id="KW-0378">Hydrolase</keyword>
<dbReference type="PANTHER" id="PTHR45766">
    <property type="entry name" value="DNA ANNEALING HELICASE AND ENDONUCLEASE ZRANB3 FAMILY MEMBER"/>
    <property type="match status" value="1"/>
</dbReference>
<gene>
    <name evidence="4" type="ORF">JA29_166</name>
</gene>
<feature type="compositionally biased region" description="Basic and acidic residues" evidence="2">
    <location>
        <begin position="1636"/>
        <end position="1702"/>
    </location>
</feature>
<keyword evidence="4" id="KW-0067">ATP-binding</keyword>
<dbReference type="InterPro" id="IPR014001">
    <property type="entry name" value="Helicase_ATP-bd"/>
</dbReference>
<dbReference type="PANTHER" id="PTHR45766:SF6">
    <property type="entry name" value="SWI_SNF-RELATED MATRIX-ASSOCIATED ACTIN-DEPENDENT REGULATOR OF CHROMATIN SUBFAMILY A-LIKE PROTEIN 1"/>
    <property type="match status" value="1"/>
</dbReference>
<dbReference type="InterPro" id="IPR049730">
    <property type="entry name" value="SNF2/RAD54-like_C"/>
</dbReference>
<dbReference type="Proteomes" id="UP000263326">
    <property type="component" value="Segment"/>
</dbReference>
<feature type="compositionally biased region" description="Acidic residues" evidence="2">
    <location>
        <begin position="1129"/>
        <end position="1156"/>
    </location>
</feature>
<dbReference type="Pfam" id="PF00271">
    <property type="entry name" value="Helicase_C"/>
    <property type="match status" value="1"/>
</dbReference>
<dbReference type="Gene3D" id="3.40.50.10810">
    <property type="entry name" value="Tandem AAA-ATPase domain"/>
    <property type="match status" value="1"/>
</dbReference>
<dbReference type="GO" id="GO:0016787">
    <property type="term" value="F:hydrolase activity"/>
    <property type="evidence" value="ECO:0007669"/>
    <property type="project" value="UniProtKB-KW"/>
</dbReference>
<feature type="region of interest" description="Disordered" evidence="2">
    <location>
        <begin position="1636"/>
        <end position="1716"/>
    </location>
</feature>
<evidence type="ECO:0000256" key="2">
    <source>
        <dbReference type="SAM" id="MobiDB-lite"/>
    </source>
</evidence>
<sequence length="1944" mass="216146">MQIFSTSAAQPSGSTQLVDAVNKTLSIHELSASDEEKYKELYVSAANKKVFAQLGLLASEYCARTQLAFNVLQVLVARGADFEDMIDVDPDQFVAEVRRMLADGISTIESIVASPSSATMEKLAQNLQYPSGLTIRPSKRFAGGSDIVNSGIPSGNSDLAQSGNFVLMRRPPLALIDSKQDEAFESNNTRIYSAEIAQGALRAAQQLHEAIFGKKRPVGRAMFDTDLHTIPLNFKWSQLNAIFDAIHPLMAQVGVEVFRDVDMKLVKAASNFMSIGLRAMPSRQITYRQLQNMRADQGDVEVNPVAHALCVEVESGLILSLRKEFVDYISQGDSALKTLCLYRWYSGWASYYMTAGRTKKKKGTTGAIRLYTKISQIPRYVTSATSIPRLQDVRKECGYQVTDTQSDENGLTMMPNGMPAVLPKRDDIDLDTVAKFESEFNSVLEDLYEKGIPFSESHNTLRSDIFSVKENDLDIDRTTQDRANSLAKYRGICLGVDPDFATIVRSASQSIGIASSRIIGAKAPTSLDTADILGFDFAEPGESPNFRSAAEIVRLLSTSASEGHTAANILFSDTGSLEAASGKIISGSSSTSITINGASNSGTEQLLKLVADICATYGYMARVGKMPKLSALVKNAAASLGYDEGTNLADSNYDRGLYNGIVENDLSVNENILVDRALFRIMIRTLNDAAGLRGSNLLATLINETGSIAAAAEAMEEDPHYFKIGTEAKLADMGRLVNYLGGAIFREACDAILKYDRKKLYALLAESPDAPNSNRLQHVTLPFATLYARCAPNALEIFSAAEEEVEKLKPDTSITAEDIQFPGLKQGTALMPHQLGAHQTLRRRPRFATIFIAPGGGKTIIGLTDIGCMMKELEDLGQEQIRPLILCPTNLVANWCDDLHKIANGWNAVPITSDTVGVWTQERLYDVIMQAPKNTIFVAGLSFLSTGTLDVDIGGVRVRIRGAVEFVKRFNFSYVLLDESHKAKNMAGGSAVHLNTKAVFTVPSVRYARIATGTLVTDIVTDVVGQAALMSPTIFGSDLDTLDKGDGELAAIRRAHSRLSNHTAFIAYKRKHWAFMLPSPIDTFFPVNIDDASVPHSDLHKQVYDAMYQQLFDMLNEAAENAKKKGGNSDDDEGGSADENDSNPDIDPEDNNEEEGDVLGSLLANNVELNVYFQRMEMMLTDPMGDDIARETFEQAGVKNFVSVKVTTIIDRIKQHFEVQAQRDPANRTHQIFEWKPGVEPRELDIAVYDGKKYLARKHSDGYGRADLPPSMVPPPQDPDYWKEEKVGKLIVFTRYTRSANAIYNALPPNYKKIAVLYHGEVSKLGQDKGANLDAFKTDPTIQILIANEQAISEGHNMQMGSRIIRCDTPWSPGVYDQSTARIFRPDVSAATLDENGKPGDMAREVVFIDWIMTNKTLEVGKVARLMWKTLQKTQFDEKGNELYEPLDKYDLRPIRMNAELLIANNEMEDFEDYFAAKAELNSIEQKEFADMRKTTVAQMIPLTPAEPLRGFGIMEQCPIVNNQKIPDRHGYGLTRLRDWTKENEFIDGEILKRALYLMPVVTEFGNGQIVGISVRNEPGTTRLRSDDPISTVRVRIHGTDELMTISAAKIHVATKVTDKQLEEFFKTNKPWATETDRKRVERMSNNKRAKDQIQDEKETQDKEATRERLPKIEREAARQNKRAENKREDKPINEGVKEAAGKVRPAPKPLKPLDNKVKPATISVREAVKESKTDMAFNLTPTVYNGFIALYADVSDPDTKMLKEQEFVEFGSYIYVDFYYYADFEKFLDYIEKKYEFDNATAKRLEYVLDVFASTGRMSFNQKQAVKLQSELRQFFLVRHRAASDKKHVKAYPMVMEDRLRIMIDVATNPMATKFAGKKIPNTRKFGTFEKADGMWIGFLPSVAKAKAKINKIIKAGYSVTNLKKCVAALDKIKATKDKTKSA</sequence>
<dbReference type="GO" id="GO:0004386">
    <property type="term" value="F:helicase activity"/>
    <property type="evidence" value="ECO:0007669"/>
    <property type="project" value="UniProtKB-KW"/>
</dbReference>
<reference evidence="4 5" key="1">
    <citation type="journal article" date="2018" name="Front. Microbiol.">
        <title>Jumbo Bacteriophages Are Represented Within an Increasing Diversity of Environmental Viruses Infecting the Emerging Phytopathogen, Dickeya solani.</title>
        <authorList>
            <person name="Day A.W."/>
            <person name="Ahn J."/>
            <person name="Salmond G.P.C."/>
        </authorList>
    </citation>
    <scope>NUCLEOTIDE SEQUENCE [LARGE SCALE GENOMIC DNA]</scope>
</reference>
<keyword evidence="5" id="KW-1185">Reference proteome</keyword>
<evidence type="ECO:0000313" key="5">
    <source>
        <dbReference type="Proteomes" id="UP000263326"/>
    </source>
</evidence>
<dbReference type="SUPFAM" id="SSF52540">
    <property type="entry name" value="P-loop containing nucleoside triphosphate hydrolases"/>
    <property type="match status" value="2"/>
</dbReference>
<dbReference type="CDD" id="cd18793">
    <property type="entry name" value="SF2_C_SNF"/>
    <property type="match status" value="1"/>
</dbReference>
<dbReference type="SMART" id="SM00487">
    <property type="entry name" value="DEXDc"/>
    <property type="match status" value="1"/>
</dbReference>
<keyword evidence="4" id="KW-0547">Nucleotide-binding</keyword>
<name>A0A384ZXC8_9CAUD</name>
<organism evidence="4 5">
    <name type="scientific">Dickeya phage vB_DsoM_JA29</name>
    <dbReference type="NCBI Taxonomy" id="2283031"/>
    <lineage>
        <taxon>Viruses</taxon>
        <taxon>Duplodnaviria</taxon>
        <taxon>Heunggongvirae</taxon>
        <taxon>Uroviricota</taxon>
        <taxon>Caudoviricetes</taxon>
        <taxon>Salmondvirus</taxon>
        <taxon>Salmondvirus JA29</taxon>
    </lineage>
</organism>